<name>B6K1I9_SCHJY</name>
<evidence type="ECO:0000256" key="3">
    <source>
        <dbReference type="RuleBase" id="RU003616"/>
    </source>
</evidence>
<dbReference type="RefSeq" id="XP_002174103.1">
    <property type="nucleotide sequence ID" value="XM_002174067.2"/>
</dbReference>
<dbReference type="STRING" id="402676.B6K1I9"/>
<dbReference type="Proteomes" id="UP000001744">
    <property type="component" value="Unassembled WGS sequence"/>
</dbReference>
<dbReference type="AlphaFoldDB" id="B6K1I9"/>
<dbReference type="CDD" id="cd06464">
    <property type="entry name" value="ACD_sHsps-like"/>
    <property type="match status" value="1"/>
</dbReference>
<dbReference type="VEuPathDB" id="FungiDB:SJAG_02919"/>
<evidence type="ECO:0000313" key="7">
    <source>
        <dbReference type="Proteomes" id="UP000001744"/>
    </source>
</evidence>
<dbReference type="HOGENOM" id="CLU_046737_8_4_1"/>
<dbReference type="PANTHER" id="PTHR11527">
    <property type="entry name" value="HEAT-SHOCK PROTEIN 20 FAMILY MEMBER"/>
    <property type="match status" value="1"/>
</dbReference>
<dbReference type="EMBL" id="KE651166">
    <property type="protein sequence ID" value="EEB07810.1"/>
    <property type="molecule type" value="Genomic_DNA"/>
</dbReference>
<dbReference type="InterPro" id="IPR031107">
    <property type="entry name" value="Small_HSP"/>
</dbReference>
<evidence type="ECO:0000313" key="6">
    <source>
        <dbReference type="JaponicusDB" id="SJAG_02919"/>
    </source>
</evidence>
<sequence>MLFDSFFNHFLNEATNGSSFGHDNFWENRSALHCLFGPSLEIVDRKNEIEVSVEVPGIRKQNLNVDLRGDELSITGKSEKLTTATDELVLLNERCNGSFRRTINLPAKVEPNSVQASLRDGVLSIVMRKQETSSGAHIIPIS</sequence>
<gene>
    <name evidence="6" type="primary">hsp20</name>
    <name evidence="5" type="ORF">SJAG_02919</name>
</gene>
<keyword evidence="1" id="KW-0346">Stress response</keyword>
<dbReference type="InterPro" id="IPR008978">
    <property type="entry name" value="HSP20-like_chaperone"/>
</dbReference>
<feature type="domain" description="SHSP" evidence="4">
    <location>
        <begin position="31"/>
        <end position="142"/>
    </location>
</feature>
<proteinExistence type="inferred from homology"/>
<dbReference type="Gene3D" id="2.60.40.790">
    <property type="match status" value="1"/>
</dbReference>
<comment type="similarity">
    <text evidence="2 3">Belongs to the small heat shock protein (HSP20) family.</text>
</comment>
<protein>
    <submittedName>
        <fullName evidence="5">Hsp20-like protein</fullName>
    </submittedName>
</protein>
<dbReference type="eggNOG" id="KOG0710">
    <property type="taxonomic scope" value="Eukaryota"/>
</dbReference>
<evidence type="ECO:0000313" key="5">
    <source>
        <dbReference type="EMBL" id="EEB07810.1"/>
    </source>
</evidence>
<dbReference type="OrthoDB" id="1431247at2759"/>
<dbReference type="Pfam" id="PF00011">
    <property type="entry name" value="HSP20"/>
    <property type="match status" value="1"/>
</dbReference>
<dbReference type="InterPro" id="IPR002068">
    <property type="entry name" value="A-crystallin/Hsp20_dom"/>
</dbReference>
<reference evidence="5 7" key="1">
    <citation type="journal article" date="2011" name="Science">
        <title>Comparative functional genomics of the fission yeasts.</title>
        <authorList>
            <person name="Rhind N."/>
            <person name="Chen Z."/>
            <person name="Yassour M."/>
            <person name="Thompson D.A."/>
            <person name="Haas B.J."/>
            <person name="Habib N."/>
            <person name="Wapinski I."/>
            <person name="Roy S."/>
            <person name="Lin M.F."/>
            <person name="Heiman D.I."/>
            <person name="Young S.K."/>
            <person name="Furuya K."/>
            <person name="Guo Y."/>
            <person name="Pidoux A."/>
            <person name="Chen H.M."/>
            <person name="Robbertse B."/>
            <person name="Goldberg J.M."/>
            <person name="Aoki K."/>
            <person name="Bayne E.H."/>
            <person name="Berlin A.M."/>
            <person name="Desjardins C.A."/>
            <person name="Dobbs E."/>
            <person name="Dukaj L."/>
            <person name="Fan L."/>
            <person name="FitzGerald M.G."/>
            <person name="French C."/>
            <person name="Gujja S."/>
            <person name="Hansen K."/>
            <person name="Keifenheim D."/>
            <person name="Levin J.Z."/>
            <person name="Mosher R.A."/>
            <person name="Mueller C.A."/>
            <person name="Pfiffner J."/>
            <person name="Priest M."/>
            <person name="Russ C."/>
            <person name="Smialowska A."/>
            <person name="Swoboda P."/>
            <person name="Sykes S.M."/>
            <person name="Vaughn M."/>
            <person name="Vengrova S."/>
            <person name="Yoder R."/>
            <person name="Zeng Q."/>
            <person name="Allshire R."/>
            <person name="Baulcombe D."/>
            <person name="Birren B.W."/>
            <person name="Brown W."/>
            <person name="Ekwall K."/>
            <person name="Kellis M."/>
            <person name="Leatherwood J."/>
            <person name="Levin H."/>
            <person name="Margalit H."/>
            <person name="Martienssen R."/>
            <person name="Nieduszynski C.A."/>
            <person name="Spatafora J.W."/>
            <person name="Friedman N."/>
            <person name="Dalgaard J.Z."/>
            <person name="Baumann P."/>
            <person name="Niki H."/>
            <person name="Regev A."/>
            <person name="Nusbaum C."/>
        </authorList>
    </citation>
    <scope>NUCLEOTIDE SEQUENCE [LARGE SCALE GENOMIC DNA]</scope>
    <source>
        <strain evidence="7">yFS275 / FY16936</strain>
    </source>
</reference>
<dbReference type="GeneID" id="7048601"/>
<accession>B6K1I9</accession>
<dbReference type="PROSITE" id="PS01031">
    <property type="entry name" value="SHSP"/>
    <property type="match status" value="1"/>
</dbReference>
<evidence type="ECO:0000256" key="2">
    <source>
        <dbReference type="PROSITE-ProRule" id="PRU00285"/>
    </source>
</evidence>
<evidence type="ECO:0000256" key="1">
    <source>
        <dbReference type="ARBA" id="ARBA00023016"/>
    </source>
</evidence>
<dbReference type="JaponicusDB" id="SJAG_02919">
    <property type="gene designation" value="hsp20"/>
</dbReference>
<keyword evidence="7" id="KW-1185">Reference proteome</keyword>
<organism evidence="5 7">
    <name type="scientific">Schizosaccharomyces japonicus (strain yFS275 / FY16936)</name>
    <name type="common">Fission yeast</name>
    <dbReference type="NCBI Taxonomy" id="402676"/>
    <lineage>
        <taxon>Eukaryota</taxon>
        <taxon>Fungi</taxon>
        <taxon>Dikarya</taxon>
        <taxon>Ascomycota</taxon>
        <taxon>Taphrinomycotina</taxon>
        <taxon>Schizosaccharomycetes</taxon>
        <taxon>Schizosaccharomycetales</taxon>
        <taxon>Schizosaccharomycetaceae</taxon>
        <taxon>Schizosaccharomyces</taxon>
    </lineage>
</organism>
<evidence type="ECO:0000259" key="4">
    <source>
        <dbReference type="PROSITE" id="PS01031"/>
    </source>
</evidence>
<dbReference type="SUPFAM" id="SSF49764">
    <property type="entry name" value="HSP20-like chaperones"/>
    <property type="match status" value="1"/>
</dbReference>